<organism evidence="2 3">
    <name type="scientific">Portunus trituberculatus</name>
    <name type="common">Swimming crab</name>
    <name type="synonym">Neptunus trituberculatus</name>
    <dbReference type="NCBI Taxonomy" id="210409"/>
    <lineage>
        <taxon>Eukaryota</taxon>
        <taxon>Metazoa</taxon>
        <taxon>Ecdysozoa</taxon>
        <taxon>Arthropoda</taxon>
        <taxon>Crustacea</taxon>
        <taxon>Multicrustacea</taxon>
        <taxon>Malacostraca</taxon>
        <taxon>Eumalacostraca</taxon>
        <taxon>Eucarida</taxon>
        <taxon>Decapoda</taxon>
        <taxon>Pleocyemata</taxon>
        <taxon>Brachyura</taxon>
        <taxon>Eubrachyura</taxon>
        <taxon>Portunoidea</taxon>
        <taxon>Portunidae</taxon>
        <taxon>Portuninae</taxon>
        <taxon>Portunus</taxon>
    </lineage>
</organism>
<feature type="region of interest" description="Disordered" evidence="1">
    <location>
        <begin position="137"/>
        <end position="165"/>
    </location>
</feature>
<gene>
    <name evidence="2" type="ORF">E2C01_048727</name>
</gene>
<reference evidence="2 3" key="1">
    <citation type="submission" date="2019-05" db="EMBL/GenBank/DDBJ databases">
        <title>Another draft genome of Portunus trituberculatus and its Hox gene families provides insights of decapod evolution.</title>
        <authorList>
            <person name="Jeong J.-H."/>
            <person name="Song I."/>
            <person name="Kim S."/>
            <person name="Choi T."/>
            <person name="Kim D."/>
            <person name="Ryu S."/>
            <person name="Kim W."/>
        </authorList>
    </citation>
    <scope>NUCLEOTIDE SEQUENCE [LARGE SCALE GENOMIC DNA]</scope>
    <source>
        <tissue evidence="2">Muscle</tissue>
    </source>
</reference>
<evidence type="ECO:0000256" key="1">
    <source>
        <dbReference type="SAM" id="MobiDB-lite"/>
    </source>
</evidence>
<evidence type="ECO:0000313" key="2">
    <source>
        <dbReference type="EMBL" id="MPC54801.1"/>
    </source>
</evidence>
<dbReference type="EMBL" id="VSRR010012650">
    <property type="protein sequence ID" value="MPC54801.1"/>
    <property type="molecule type" value="Genomic_DNA"/>
</dbReference>
<name>A0A5B7G4I8_PORTR</name>
<protein>
    <submittedName>
        <fullName evidence="2">Uncharacterized protein</fullName>
    </submittedName>
</protein>
<sequence>MAAQSCVGCKKWLLGEALEPHSQCVSCWPTMCSVEDWCSECSHLSLLQFQAYVKNAEKRSAKEKKRAKLSGGSSEKCSCWQEPDSEAPWVSRFVTVESDLATMKPSIGQLSAVLLHLASGSAFSGFADGRVSVRPPPRLVPGVAESRSPPDSGPSEATAGSSGVSLSVSPLPGLASGVSGGRLPMFQAMPLS</sequence>
<dbReference type="AlphaFoldDB" id="A0A5B7G4I8"/>
<accession>A0A5B7G4I8</accession>
<proteinExistence type="predicted"/>
<evidence type="ECO:0000313" key="3">
    <source>
        <dbReference type="Proteomes" id="UP000324222"/>
    </source>
</evidence>
<dbReference type="Proteomes" id="UP000324222">
    <property type="component" value="Unassembled WGS sequence"/>
</dbReference>
<keyword evidence="3" id="KW-1185">Reference proteome</keyword>
<comment type="caution">
    <text evidence="2">The sequence shown here is derived from an EMBL/GenBank/DDBJ whole genome shotgun (WGS) entry which is preliminary data.</text>
</comment>